<organism evidence="2 3">
    <name type="scientific">Prymnesium parvum</name>
    <name type="common">Toxic golden alga</name>
    <dbReference type="NCBI Taxonomy" id="97485"/>
    <lineage>
        <taxon>Eukaryota</taxon>
        <taxon>Haptista</taxon>
        <taxon>Haptophyta</taxon>
        <taxon>Prymnesiophyceae</taxon>
        <taxon>Prymnesiales</taxon>
        <taxon>Prymnesiaceae</taxon>
        <taxon>Prymnesium</taxon>
    </lineage>
</organism>
<keyword evidence="3" id="KW-1185">Reference proteome</keyword>
<protein>
    <submittedName>
        <fullName evidence="2">Uncharacterized protein</fullName>
    </submittedName>
</protein>
<comment type="caution">
    <text evidence="2">The sequence shown here is derived from an EMBL/GenBank/DDBJ whole genome shotgun (WGS) entry which is preliminary data.</text>
</comment>
<dbReference type="EMBL" id="JBGBPQ010000001">
    <property type="protein sequence ID" value="KAL1529992.1"/>
    <property type="molecule type" value="Genomic_DNA"/>
</dbReference>
<gene>
    <name evidence="2" type="ORF">AB1Y20_000918</name>
</gene>
<evidence type="ECO:0000313" key="3">
    <source>
        <dbReference type="Proteomes" id="UP001515480"/>
    </source>
</evidence>
<dbReference type="Proteomes" id="UP001515480">
    <property type="component" value="Unassembled WGS sequence"/>
</dbReference>
<name>A0AB34K9J6_PRYPA</name>
<dbReference type="AlphaFoldDB" id="A0AB34K9J6"/>
<proteinExistence type="predicted"/>
<reference evidence="2 3" key="1">
    <citation type="journal article" date="2024" name="Science">
        <title>Giant polyketide synthase enzymes in the biosynthesis of giant marine polyether toxins.</title>
        <authorList>
            <person name="Fallon T.R."/>
            <person name="Shende V.V."/>
            <person name="Wierzbicki I.H."/>
            <person name="Pendleton A.L."/>
            <person name="Watervoot N.F."/>
            <person name="Auber R.P."/>
            <person name="Gonzalez D.J."/>
            <person name="Wisecaver J.H."/>
            <person name="Moore B.S."/>
        </authorList>
    </citation>
    <scope>NUCLEOTIDE SEQUENCE [LARGE SCALE GENOMIC DNA]</scope>
    <source>
        <strain evidence="2 3">12B1</strain>
    </source>
</reference>
<sequence length="123" mass="12712">MQRFHGGAMSALPRRALVAGLYAAVATGSFYAFGLYSDALQEQFDLSPADLTNINTIPSASLESSAPPSPRRAAASATASPWLPAGCSSPACSCSCTASRTNSSSSPTPADARRIPGRHLLRL</sequence>
<accession>A0AB34K9J6</accession>
<evidence type="ECO:0000256" key="1">
    <source>
        <dbReference type="SAM" id="MobiDB-lite"/>
    </source>
</evidence>
<evidence type="ECO:0000313" key="2">
    <source>
        <dbReference type="EMBL" id="KAL1529992.1"/>
    </source>
</evidence>
<feature type="compositionally biased region" description="Low complexity" evidence="1">
    <location>
        <begin position="59"/>
        <end position="110"/>
    </location>
</feature>
<feature type="region of interest" description="Disordered" evidence="1">
    <location>
        <begin position="59"/>
        <end position="123"/>
    </location>
</feature>